<feature type="transmembrane region" description="Helical" evidence="5">
    <location>
        <begin position="430"/>
        <end position="448"/>
    </location>
</feature>
<feature type="transmembrane region" description="Helical" evidence="5">
    <location>
        <begin position="274"/>
        <end position="294"/>
    </location>
</feature>
<evidence type="ECO:0000256" key="3">
    <source>
        <dbReference type="ARBA" id="ARBA00022989"/>
    </source>
</evidence>
<comment type="caution">
    <text evidence="6">The sequence shown here is derived from an EMBL/GenBank/DDBJ whole genome shotgun (WGS) entry which is preliminary data.</text>
</comment>
<dbReference type="AlphaFoldDB" id="A0A9P6AXN5"/>
<dbReference type="OrthoDB" id="5982228at2759"/>
<sequence>MADSKSLNSLFRSGDKEAFRDEVVAGVHAENVGGAPVEINSPLGREVGSFTVTAVNISMMIGTGIFVTPGSILKVHFLGSVGASLMVWLIGIVISFAGLAVYNEFSAWFPNRSGSEVVYLEQAYPKPKFLFPISFAVISVLLSSPLVMLLYILTAAGSPVTERGIAVACLAVVAITILISTKWSLRITNLLAVVKTIILLFVVITGLVVLGGHTSVKDPHANFRNAFAGTSSNGNAWSSALIKVIFSFGGYTNANNLVNEIPNPVRTLKIYSNVALAIVSVLYMLSAVAFFAAVPKEEIRKSSLLTAALFFEKVFGNHASARALPALVAISAIGNILAFSIGHVRIIREVARQGVLPWSSFWTSTYPFASPGGPVLLSFILSTVIVIAPPAKDVFPFIVDLQSYPTQIFLLFMTFGLWRIRRQHRGEKPVYQAWNIAIAFTAVVAVFLIGGDVSFLWCTYIIVGIGLMGLCGVYYVVWMKFLPRLFHYRYEVDTVTLSDGSVLNELRRVKLD</sequence>
<name>A0A9P6AXN5_9AGAM</name>
<dbReference type="EMBL" id="MU128970">
    <property type="protein sequence ID" value="KAF9513602.1"/>
    <property type="molecule type" value="Genomic_DNA"/>
</dbReference>
<feature type="transmembrane region" description="Helical" evidence="5">
    <location>
        <begin position="190"/>
        <end position="210"/>
    </location>
</feature>
<dbReference type="PANTHER" id="PTHR11785:SF353">
    <property type="entry name" value="METHIONINE TRANSPORTER (EUROFUNG)"/>
    <property type="match status" value="1"/>
</dbReference>
<dbReference type="Proteomes" id="UP000886523">
    <property type="component" value="Unassembled WGS sequence"/>
</dbReference>
<dbReference type="InterPro" id="IPR050598">
    <property type="entry name" value="AminoAcid_Transporter"/>
</dbReference>
<feature type="transmembrane region" description="Helical" evidence="5">
    <location>
        <begin position="85"/>
        <end position="109"/>
    </location>
</feature>
<feature type="transmembrane region" description="Helical" evidence="5">
    <location>
        <begin position="50"/>
        <end position="73"/>
    </location>
</feature>
<evidence type="ECO:0000256" key="5">
    <source>
        <dbReference type="SAM" id="Phobius"/>
    </source>
</evidence>
<protein>
    <recommendedName>
        <fullName evidence="8">Amino acid transporter</fullName>
    </recommendedName>
</protein>
<feature type="transmembrane region" description="Helical" evidence="5">
    <location>
        <begin position="454"/>
        <end position="477"/>
    </location>
</feature>
<organism evidence="6 7">
    <name type="scientific">Hydnum rufescens UP504</name>
    <dbReference type="NCBI Taxonomy" id="1448309"/>
    <lineage>
        <taxon>Eukaryota</taxon>
        <taxon>Fungi</taxon>
        <taxon>Dikarya</taxon>
        <taxon>Basidiomycota</taxon>
        <taxon>Agaricomycotina</taxon>
        <taxon>Agaricomycetes</taxon>
        <taxon>Cantharellales</taxon>
        <taxon>Hydnaceae</taxon>
        <taxon>Hydnum</taxon>
    </lineage>
</organism>
<dbReference type="PANTHER" id="PTHR11785">
    <property type="entry name" value="AMINO ACID TRANSPORTER"/>
    <property type="match status" value="1"/>
</dbReference>
<keyword evidence="3 5" id="KW-1133">Transmembrane helix</keyword>
<evidence type="ECO:0000313" key="7">
    <source>
        <dbReference type="Proteomes" id="UP000886523"/>
    </source>
</evidence>
<feature type="transmembrane region" description="Helical" evidence="5">
    <location>
        <begin position="165"/>
        <end position="184"/>
    </location>
</feature>
<dbReference type="Gene3D" id="1.20.1740.10">
    <property type="entry name" value="Amino acid/polyamine transporter I"/>
    <property type="match status" value="1"/>
</dbReference>
<reference evidence="6" key="1">
    <citation type="journal article" date="2020" name="Nat. Commun.">
        <title>Large-scale genome sequencing of mycorrhizal fungi provides insights into the early evolution of symbiotic traits.</title>
        <authorList>
            <person name="Miyauchi S."/>
            <person name="Kiss E."/>
            <person name="Kuo A."/>
            <person name="Drula E."/>
            <person name="Kohler A."/>
            <person name="Sanchez-Garcia M."/>
            <person name="Morin E."/>
            <person name="Andreopoulos B."/>
            <person name="Barry K.W."/>
            <person name="Bonito G."/>
            <person name="Buee M."/>
            <person name="Carver A."/>
            <person name="Chen C."/>
            <person name="Cichocki N."/>
            <person name="Clum A."/>
            <person name="Culley D."/>
            <person name="Crous P.W."/>
            <person name="Fauchery L."/>
            <person name="Girlanda M."/>
            <person name="Hayes R.D."/>
            <person name="Keri Z."/>
            <person name="LaButti K."/>
            <person name="Lipzen A."/>
            <person name="Lombard V."/>
            <person name="Magnuson J."/>
            <person name="Maillard F."/>
            <person name="Murat C."/>
            <person name="Nolan M."/>
            <person name="Ohm R.A."/>
            <person name="Pangilinan J."/>
            <person name="Pereira M.F."/>
            <person name="Perotto S."/>
            <person name="Peter M."/>
            <person name="Pfister S."/>
            <person name="Riley R."/>
            <person name="Sitrit Y."/>
            <person name="Stielow J.B."/>
            <person name="Szollosi G."/>
            <person name="Zifcakova L."/>
            <person name="Stursova M."/>
            <person name="Spatafora J.W."/>
            <person name="Tedersoo L."/>
            <person name="Vaario L.M."/>
            <person name="Yamada A."/>
            <person name="Yan M."/>
            <person name="Wang P."/>
            <person name="Xu J."/>
            <person name="Bruns T."/>
            <person name="Baldrian P."/>
            <person name="Vilgalys R."/>
            <person name="Dunand C."/>
            <person name="Henrissat B."/>
            <person name="Grigoriev I.V."/>
            <person name="Hibbett D."/>
            <person name="Nagy L.G."/>
            <person name="Martin F.M."/>
        </authorList>
    </citation>
    <scope>NUCLEOTIDE SEQUENCE</scope>
    <source>
        <strain evidence="6">UP504</strain>
    </source>
</reference>
<dbReference type="InterPro" id="IPR002293">
    <property type="entry name" value="AA/rel_permease1"/>
</dbReference>
<dbReference type="GO" id="GO:0015179">
    <property type="term" value="F:L-amino acid transmembrane transporter activity"/>
    <property type="evidence" value="ECO:0007669"/>
    <property type="project" value="TreeGrafter"/>
</dbReference>
<evidence type="ECO:0000256" key="2">
    <source>
        <dbReference type="ARBA" id="ARBA00022692"/>
    </source>
</evidence>
<accession>A0A9P6AXN5</accession>
<feature type="transmembrane region" description="Helical" evidence="5">
    <location>
        <begin position="129"/>
        <end position="153"/>
    </location>
</feature>
<feature type="transmembrane region" description="Helical" evidence="5">
    <location>
        <begin position="368"/>
        <end position="388"/>
    </location>
</feature>
<feature type="transmembrane region" description="Helical" evidence="5">
    <location>
        <begin position="394"/>
        <end position="418"/>
    </location>
</feature>
<evidence type="ECO:0008006" key="8">
    <source>
        <dbReference type="Google" id="ProtNLM"/>
    </source>
</evidence>
<dbReference type="GO" id="GO:0016020">
    <property type="term" value="C:membrane"/>
    <property type="evidence" value="ECO:0007669"/>
    <property type="project" value="UniProtKB-SubCell"/>
</dbReference>
<proteinExistence type="predicted"/>
<evidence type="ECO:0000256" key="1">
    <source>
        <dbReference type="ARBA" id="ARBA00004141"/>
    </source>
</evidence>
<keyword evidence="7" id="KW-1185">Reference proteome</keyword>
<keyword evidence="4 5" id="KW-0472">Membrane</keyword>
<dbReference type="PIRSF" id="PIRSF006060">
    <property type="entry name" value="AA_transporter"/>
    <property type="match status" value="1"/>
</dbReference>
<dbReference type="Pfam" id="PF13520">
    <property type="entry name" value="AA_permease_2"/>
    <property type="match status" value="1"/>
</dbReference>
<comment type="subcellular location">
    <subcellularLocation>
        <location evidence="1">Membrane</location>
        <topology evidence="1">Multi-pass membrane protein</topology>
    </subcellularLocation>
</comment>
<evidence type="ECO:0000256" key="4">
    <source>
        <dbReference type="ARBA" id="ARBA00023136"/>
    </source>
</evidence>
<evidence type="ECO:0000313" key="6">
    <source>
        <dbReference type="EMBL" id="KAF9513602.1"/>
    </source>
</evidence>
<gene>
    <name evidence="6" type="ORF">BS47DRAFT_1372488</name>
</gene>
<feature type="transmembrane region" description="Helical" evidence="5">
    <location>
        <begin position="323"/>
        <end position="347"/>
    </location>
</feature>
<keyword evidence="2 5" id="KW-0812">Transmembrane</keyword>